<sequence>MVMGKGVEEQKAGVDWLLKNYAHLEQHRLTGDDDVIVVDLRVDRGKDVWSLDAELVAASAKMLSSKKLSDAVRYFDGIGYPQSYGKPLLKQLFKKAANQNLLLAAVGDSRREVAREDFSHCVACTTTKGILDLRSKLVSSMAAKRAGVELSDAIGYNDIGAAKMDNSERKRCGMCGKEGQNMRCCAACGQVRYCDRDCQKRHWKQHKTVCRRRQEATAMTNQLHDQLGSLETGHNTVKWISDEGLGKFPSKEQHSEFTKAVGAFRTNFLESGLVAKMVWDHAGDKSVPLHCNIDYGDYVDFMSRWCDGRPGSRTNINMLVCLSSDLDKMRATGAITEVGARMMRDVFAKVDPKTHFSCCFTYKVLGPFAEVILSVPWSTHDNAP</sequence>
<evidence type="ECO:0000256" key="6">
    <source>
        <dbReference type="ARBA" id="ARBA00023043"/>
    </source>
</evidence>
<keyword evidence="6" id="KW-0040">ANK repeat</keyword>
<evidence type="ECO:0000259" key="9">
    <source>
        <dbReference type="PROSITE" id="PS50865"/>
    </source>
</evidence>
<keyword evidence="2" id="KW-0479">Metal-binding</keyword>
<feature type="domain" description="MYND-type" evidence="9">
    <location>
        <begin position="172"/>
        <end position="210"/>
    </location>
</feature>
<protein>
    <recommendedName>
        <fullName evidence="9">MYND-type domain-containing protein</fullName>
    </recommendedName>
</protein>
<keyword evidence="11" id="KW-1185">Reference proteome</keyword>
<name>A0A8J2SAH2_9STRA</name>
<comment type="subcellular location">
    <subcellularLocation>
        <location evidence="1">Cell projection</location>
    </subcellularLocation>
</comment>
<dbReference type="OrthoDB" id="193263at2759"/>
<gene>
    <name evidence="10" type="ORF">PECAL_2P19860</name>
</gene>
<keyword evidence="5" id="KW-0862">Zinc</keyword>
<evidence type="ECO:0000256" key="4">
    <source>
        <dbReference type="ARBA" id="ARBA00022771"/>
    </source>
</evidence>
<evidence type="ECO:0000256" key="5">
    <source>
        <dbReference type="ARBA" id="ARBA00022833"/>
    </source>
</evidence>
<evidence type="ECO:0000256" key="3">
    <source>
        <dbReference type="ARBA" id="ARBA00022737"/>
    </source>
</evidence>
<reference evidence="10" key="1">
    <citation type="submission" date="2021-11" db="EMBL/GenBank/DDBJ databases">
        <authorList>
            <consortium name="Genoscope - CEA"/>
            <person name="William W."/>
        </authorList>
    </citation>
    <scope>NUCLEOTIDE SEQUENCE</scope>
</reference>
<keyword evidence="7" id="KW-0966">Cell projection</keyword>
<organism evidence="10 11">
    <name type="scientific">Pelagomonas calceolata</name>
    <dbReference type="NCBI Taxonomy" id="35677"/>
    <lineage>
        <taxon>Eukaryota</taxon>
        <taxon>Sar</taxon>
        <taxon>Stramenopiles</taxon>
        <taxon>Ochrophyta</taxon>
        <taxon>Pelagophyceae</taxon>
        <taxon>Pelagomonadales</taxon>
        <taxon>Pelagomonadaceae</taxon>
        <taxon>Pelagomonas</taxon>
    </lineage>
</organism>
<dbReference type="GO" id="GO:0042995">
    <property type="term" value="C:cell projection"/>
    <property type="evidence" value="ECO:0007669"/>
    <property type="project" value="UniProtKB-SubCell"/>
</dbReference>
<dbReference type="Proteomes" id="UP000789595">
    <property type="component" value="Unassembled WGS sequence"/>
</dbReference>
<comment type="caution">
    <text evidence="10">The sequence shown here is derived from an EMBL/GenBank/DDBJ whole genome shotgun (WGS) entry which is preliminary data.</text>
</comment>
<dbReference type="PANTHER" id="PTHR24150">
    <property type="entry name" value="ANKYRIN REPEAT AND MYND DOMAIN-CONTAINING PROTEIN 2"/>
    <property type="match status" value="1"/>
</dbReference>
<evidence type="ECO:0000256" key="8">
    <source>
        <dbReference type="PROSITE-ProRule" id="PRU00134"/>
    </source>
</evidence>
<evidence type="ECO:0000313" key="11">
    <source>
        <dbReference type="Proteomes" id="UP000789595"/>
    </source>
</evidence>
<accession>A0A8J2SAH2</accession>
<dbReference type="PROSITE" id="PS50865">
    <property type="entry name" value="ZF_MYND_2"/>
    <property type="match status" value="1"/>
</dbReference>
<dbReference type="AlphaFoldDB" id="A0A8J2SAH2"/>
<dbReference type="InterPro" id="IPR002893">
    <property type="entry name" value="Znf_MYND"/>
</dbReference>
<evidence type="ECO:0000256" key="2">
    <source>
        <dbReference type="ARBA" id="ARBA00022723"/>
    </source>
</evidence>
<keyword evidence="4 8" id="KW-0863">Zinc-finger</keyword>
<dbReference type="Gene3D" id="6.10.140.2220">
    <property type="match status" value="1"/>
</dbReference>
<dbReference type="PROSITE" id="PS01360">
    <property type="entry name" value="ZF_MYND_1"/>
    <property type="match status" value="1"/>
</dbReference>
<dbReference type="GO" id="GO:0008270">
    <property type="term" value="F:zinc ion binding"/>
    <property type="evidence" value="ECO:0007669"/>
    <property type="project" value="UniProtKB-KW"/>
</dbReference>
<dbReference type="PANTHER" id="PTHR24150:SF8">
    <property type="entry name" value="ANKYRIN REPEAT AND MYND DOMAIN-CONTAINING PROTEIN 2"/>
    <property type="match status" value="1"/>
</dbReference>
<evidence type="ECO:0000313" key="10">
    <source>
        <dbReference type="EMBL" id="CAH0368888.1"/>
    </source>
</evidence>
<dbReference type="InterPro" id="IPR052452">
    <property type="entry name" value="Ankyrin-MYND_dom_contain_2"/>
</dbReference>
<evidence type="ECO:0000256" key="1">
    <source>
        <dbReference type="ARBA" id="ARBA00004316"/>
    </source>
</evidence>
<dbReference type="EMBL" id="CAKKNE010000002">
    <property type="protein sequence ID" value="CAH0368888.1"/>
    <property type="molecule type" value="Genomic_DNA"/>
</dbReference>
<evidence type="ECO:0000256" key="7">
    <source>
        <dbReference type="ARBA" id="ARBA00023273"/>
    </source>
</evidence>
<dbReference type="SUPFAM" id="SSF144232">
    <property type="entry name" value="HIT/MYND zinc finger-like"/>
    <property type="match status" value="1"/>
</dbReference>
<dbReference type="Pfam" id="PF01753">
    <property type="entry name" value="zf-MYND"/>
    <property type="match status" value="1"/>
</dbReference>
<proteinExistence type="predicted"/>
<keyword evidence="3" id="KW-0677">Repeat</keyword>